<dbReference type="Proteomes" id="UP001472074">
    <property type="component" value="Chromosome"/>
</dbReference>
<proteinExistence type="predicted"/>
<keyword evidence="2" id="KW-1185">Reference proteome</keyword>
<accession>A0ABZ2ZJJ6</accession>
<dbReference type="RefSeq" id="WP_264740045.1">
    <property type="nucleotide sequence ID" value="NZ_CP151651.1"/>
</dbReference>
<gene>
    <name evidence="1" type="ORF">AADC60_04065</name>
</gene>
<dbReference type="EMBL" id="CP151651">
    <property type="protein sequence ID" value="WZP08321.1"/>
    <property type="molecule type" value="Genomic_DNA"/>
</dbReference>
<evidence type="ECO:0000313" key="2">
    <source>
        <dbReference type="Proteomes" id="UP001472074"/>
    </source>
</evidence>
<name>A0ABZ2ZJJ6_9BACI</name>
<organism evidence="1 2">
    <name type="scientific">Cytobacillus pseudoceanisediminis</name>
    <dbReference type="NCBI Taxonomy" id="3051614"/>
    <lineage>
        <taxon>Bacteria</taxon>
        <taxon>Bacillati</taxon>
        <taxon>Bacillota</taxon>
        <taxon>Bacilli</taxon>
        <taxon>Bacillales</taxon>
        <taxon>Bacillaceae</taxon>
        <taxon>Cytobacillus</taxon>
    </lineage>
</organism>
<protein>
    <submittedName>
        <fullName evidence="1">3-deoxy-8-phosphooctulonate synthase</fullName>
    </submittedName>
</protein>
<sequence length="123" mass="14219">MNDKLDKFLEKIKSIFNNNSLIMETEIEGFIYGEYTDHFDFDEEVGCTFGDGFVQAPDRTIAGIIWEVADQPYLSICMEPEKDRWGVYNVGFVKPIKTIDDLVYNFKIIFPLIKEAYVNAKGK</sequence>
<reference evidence="1 2" key="1">
    <citation type="submission" date="2024-04" db="EMBL/GenBank/DDBJ databases">
        <title>Screening of coral probiotics and analysis of their probiotic properties.</title>
        <authorList>
            <person name="Wang S."/>
        </authorList>
    </citation>
    <scope>NUCLEOTIDE SEQUENCE [LARGE SCALE GENOMIC DNA]</scope>
    <source>
        <strain evidence="1 2">GXU-Z9</strain>
    </source>
</reference>
<evidence type="ECO:0000313" key="1">
    <source>
        <dbReference type="EMBL" id="WZP08321.1"/>
    </source>
</evidence>